<dbReference type="InterPro" id="IPR024461">
    <property type="entry name" value="CCDC90-like"/>
</dbReference>
<evidence type="ECO:0000256" key="8">
    <source>
        <dbReference type="SAM" id="MobiDB-lite"/>
    </source>
</evidence>
<evidence type="ECO:0000256" key="2">
    <source>
        <dbReference type="ARBA" id="ARBA00004370"/>
    </source>
</evidence>
<dbReference type="KEGG" id="tgb:HG536_0H04040"/>
<feature type="compositionally biased region" description="Polar residues" evidence="8">
    <location>
        <begin position="34"/>
        <end position="48"/>
    </location>
</feature>
<dbReference type="Proteomes" id="UP000515788">
    <property type="component" value="Chromosome 8"/>
</dbReference>
<dbReference type="RefSeq" id="XP_037141702.1">
    <property type="nucleotide sequence ID" value="XM_037285806.1"/>
</dbReference>
<gene>
    <name evidence="10" type="ORF">HG536_0H04040</name>
</gene>
<dbReference type="EMBL" id="CP059253">
    <property type="protein sequence ID" value="QLL35028.1"/>
    <property type="molecule type" value="Genomic_DNA"/>
</dbReference>
<dbReference type="GeneID" id="59328294"/>
<keyword evidence="11" id="KW-1185">Reference proteome</keyword>
<keyword evidence="4 9" id="KW-1133">Transmembrane helix</keyword>
<evidence type="ECO:0000256" key="1">
    <source>
        <dbReference type="ARBA" id="ARBA00004173"/>
    </source>
</evidence>
<keyword evidence="5" id="KW-0175">Coiled coil</keyword>
<dbReference type="OrthoDB" id="5424147at2759"/>
<feature type="transmembrane region" description="Helical" evidence="9">
    <location>
        <begin position="231"/>
        <end position="249"/>
    </location>
</feature>
<accession>A0A7G3ZNE2</accession>
<dbReference type="AlphaFoldDB" id="A0A7G3ZNE2"/>
<evidence type="ECO:0000256" key="3">
    <source>
        <dbReference type="ARBA" id="ARBA00022692"/>
    </source>
</evidence>
<evidence type="ECO:0000256" key="5">
    <source>
        <dbReference type="ARBA" id="ARBA00023054"/>
    </source>
</evidence>
<sequence>MLRYVTRCSRSAITRSLRRYSTPTVKSSIEDNAPNKSGTGTGTSSDNFMNKLPEQLISQGNGMKPTRAECQIDTLACYNRLREQGFTSQQTELIIDLLLETLNKEFFSRYNTVFLQNMELENQSHLFHAAETELKYAIQTSRDTQLNDQHLQLLKLIRDLDSLHDEINEMIINLLQKDSKVDFNNQKIENTLLHRKINLQLNECTNKIATKLLGSARSDIERLRWQTTRSGLLAILVLVFVIMGGASFARKVNAPTEEAEPKS</sequence>
<reference evidence="10 11" key="1">
    <citation type="submission" date="2020-06" db="EMBL/GenBank/DDBJ databases">
        <title>The yeast mating-type switching endonuclease HO is a domesticated member of an unorthodox homing genetic element family.</title>
        <authorList>
            <person name="Coughlan A.Y."/>
            <person name="Lombardi L."/>
            <person name="Braun-Galleani S."/>
            <person name="Martos A.R."/>
            <person name="Galeote V."/>
            <person name="Bigey F."/>
            <person name="Dequin S."/>
            <person name="Byrne K.P."/>
            <person name="Wolfe K.H."/>
        </authorList>
    </citation>
    <scope>NUCLEOTIDE SEQUENCE [LARGE SCALE GENOMIC DNA]</scope>
    <source>
        <strain evidence="10 11">CBS764</strain>
    </source>
</reference>
<protein>
    <submittedName>
        <fullName evidence="10">Uncharacterized protein</fullName>
    </submittedName>
</protein>
<comment type="subcellular location">
    <subcellularLocation>
        <location evidence="2">Membrane</location>
    </subcellularLocation>
    <subcellularLocation>
        <location evidence="1">Mitochondrion</location>
    </subcellularLocation>
</comment>
<name>A0A7G3ZNE2_9SACH</name>
<evidence type="ECO:0000256" key="9">
    <source>
        <dbReference type="SAM" id="Phobius"/>
    </source>
</evidence>
<evidence type="ECO:0000256" key="6">
    <source>
        <dbReference type="ARBA" id="ARBA00023128"/>
    </source>
</evidence>
<keyword evidence="6" id="KW-0496">Mitochondrion</keyword>
<keyword evidence="3 9" id="KW-0812">Transmembrane</keyword>
<organism evidence="10 11">
    <name type="scientific">Torulaspora globosa</name>
    <dbReference type="NCBI Taxonomy" id="48254"/>
    <lineage>
        <taxon>Eukaryota</taxon>
        <taxon>Fungi</taxon>
        <taxon>Dikarya</taxon>
        <taxon>Ascomycota</taxon>
        <taxon>Saccharomycotina</taxon>
        <taxon>Saccharomycetes</taxon>
        <taxon>Saccharomycetales</taxon>
        <taxon>Saccharomycetaceae</taxon>
        <taxon>Torulaspora</taxon>
    </lineage>
</organism>
<feature type="region of interest" description="Disordered" evidence="8">
    <location>
        <begin position="23"/>
        <end position="49"/>
    </location>
</feature>
<dbReference type="GO" id="GO:0016020">
    <property type="term" value="C:membrane"/>
    <property type="evidence" value="ECO:0007669"/>
    <property type="project" value="UniProtKB-SubCell"/>
</dbReference>
<evidence type="ECO:0000313" key="11">
    <source>
        <dbReference type="Proteomes" id="UP000515788"/>
    </source>
</evidence>
<dbReference type="Gene3D" id="1.20.5.340">
    <property type="match status" value="1"/>
</dbReference>
<dbReference type="PANTHER" id="PTHR14360:SF12">
    <property type="entry name" value="MOZ PROTEIN REPRESENTS A CHROMATIN-ASSOCIATED ACETYLTRANSFERASE"/>
    <property type="match status" value="1"/>
</dbReference>
<evidence type="ECO:0000256" key="7">
    <source>
        <dbReference type="ARBA" id="ARBA00023136"/>
    </source>
</evidence>
<evidence type="ECO:0000313" key="10">
    <source>
        <dbReference type="EMBL" id="QLL35028.1"/>
    </source>
</evidence>
<proteinExistence type="predicted"/>
<dbReference type="PANTHER" id="PTHR14360">
    <property type="entry name" value="PROTEIN FMP32, MITOCHONDRIAL"/>
    <property type="match status" value="1"/>
</dbReference>
<keyword evidence="7 9" id="KW-0472">Membrane</keyword>
<evidence type="ECO:0000256" key="4">
    <source>
        <dbReference type="ARBA" id="ARBA00022989"/>
    </source>
</evidence>
<dbReference type="GO" id="GO:0005739">
    <property type="term" value="C:mitochondrion"/>
    <property type="evidence" value="ECO:0007669"/>
    <property type="project" value="UniProtKB-SubCell"/>
</dbReference>
<dbReference type="Pfam" id="PF07798">
    <property type="entry name" value="CCDC90-like"/>
    <property type="match status" value="1"/>
</dbReference>